<reference evidence="3 4" key="1">
    <citation type="submission" date="2021-06" db="EMBL/GenBank/DDBJ databases">
        <title>Caerostris extrusa draft genome.</title>
        <authorList>
            <person name="Kono N."/>
            <person name="Arakawa K."/>
        </authorList>
    </citation>
    <scope>NUCLEOTIDE SEQUENCE [LARGE SCALE GENOMIC DNA]</scope>
</reference>
<dbReference type="InterPro" id="IPR032675">
    <property type="entry name" value="LRR_dom_sf"/>
</dbReference>
<dbReference type="Proteomes" id="UP001054945">
    <property type="component" value="Unassembled WGS sequence"/>
</dbReference>
<name>A0AAV4WCW0_CAEEX</name>
<evidence type="ECO:0000256" key="2">
    <source>
        <dbReference type="ARBA" id="ARBA00022737"/>
    </source>
</evidence>
<dbReference type="EMBL" id="BPLR01016002">
    <property type="protein sequence ID" value="GIY80351.1"/>
    <property type="molecule type" value="Genomic_DNA"/>
</dbReference>
<dbReference type="PRINTS" id="PR00019">
    <property type="entry name" value="LEURICHRPT"/>
</dbReference>
<dbReference type="InterPro" id="IPR001611">
    <property type="entry name" value="Leu-rich_rpt"/>
</dbReference>
<dbReference type="AlphaFoldDB" id="A0AAV4WCW0"/>
<dbReference type="Pfam" id="PF00560">
    <property type="entry name" value="LRR_1"/>
    <property type="match status" value="1"/>
</dbReference>
<gene>
    <name evidence="3" type="primary">atk_0</name>
    <name evidence="3" type="ORF">CEXT_421301</name>
</gene>
<dbReference type="PROSITE" id="PS51450">
    <property type="entry name" value="LRR"/>
    <property type="match status" value="2"/>
</dbReference>
<dbReference type="PANTHER" id="PTHR24369">
    <property type="entry name" value="ANTIGEN BSP, PUTATIVE-RELATED"/>
    <property type="match status" value="1"/>
</dbReference>
<dbReference type="GO" id="GO:0005886">
    <property type="term" value="C:plasma membrane"/>
    <property type="evidence" value="ECO:0007669"/>
    <property type="project" value="TreeGrafter"/>
</dbReference>
<organism evidence="3 4">
    <name type="scientific">Caerostris extrusa</name>
    <name type="common">Bark spider</name>
    <name type="synonym">Caerostris bankana</name>
    <dbReference type="NCBI Taxonomy" id="172846"/>
    <lineage>
        <taxon>Eukaryota</taxon>
        <taxon>Metazoa</taxon>
        <taxon>Ecdysozoa</taxon>
        <taxon>Arthropoda</taxon>
        <taxon>Chelicerata</taxon>
        <taxon>Arachnida</taxon>
        <taxon>Araneae</taxon>
        <taxon>Araneomorphae</taxon>
        <taxon>Entelegynae</taxon>
        <taxon>Araneoidea</taxon>
        <taxon>Araneidae</taxon>
        <taxon>Caerostris</taxon>
    </lineage>
</organism>
<protein>
    <submittedName>
        <fullName evidence="3">Protein artichoke</fullName>
    </submittedName>
</protein>
<keyword evidence="2" id="KW-0677">Repeat</keyword>
<keyword evidence="4" id="KW-1185">Reference proteome</keyword>
<dbReference type="PANTHER" id="PTHR24369:SF216">
    <property type="entry name" value="CD180 MOLECULE"/>
    <property type="match status" value="1"/>
</dbReference>
<comment type="caution">
    <text evidence="3">The sequence shown here is derived from an EMBL/GenBank/DDBJ whole genome shotgun (WGS) entry which is preliminary data.</text>
</comment>
<dbReference type="InterPro" id="IPR050541">
    <property type="entry name" value="LRR_TM_domain-containing"/>
</dbReference>
<accession>A0AAV4WCW0</accession>
<evidence type="ECO:0000313" key="4">
    <source>
        <dbReference type="Proteomes" id="UP001054945"/>
    </source>
</evidence>
<dbReference type="Gene3D" id="3.80.10.10">
    <property type="entry name" value="Ribonuclease Inhibitor"/>
    <property type="match status" value="3"/>
</dbReference>
<evidence type="ECO:0000256" key="1">
    <source>
        <dbReference type="ARBA" id="ARBA00022614"/>
    </source>
</evidence>
<dbReference type="Pfam" id="PF13855">
    <property type="entry name" value="LRR_8"/>
    <property type="match status" value="3"/>
</dbReference>
<dbReference type="SUPFAM" id="SSF52058">
    <property type="entry name" value="L domain-like"/>
    <property type="match status" value="1"/>
</dbReference>
<dbReference type="InterPro" id="IPR003591">
    <property type="entry name" value="Leu-rich_rpt_typical-subtyp"/>
</dbReference>
<sequence length="306" mass="34850">MSDNKLSNVRVDFLFLPSLKHLYLSRNNLTGSNENLFYGLSGLVTLDVEDTGLNPISDRMFEQMNELRVLRLISNDIKTLESRHFASLGFLKELYLDDNEIESIPTNAIETLLTWSGNNIVTIEDDAFLHLTKLKELDLSNNTLKSFASAVFDPLKNLDKLILDGNTFSYLPNTLLNAPLKNIRILSINRNPMVRIRQDLSTTGNFKSLETLRINRANITIIASHDFLGFRNIVHLSLRHNKIVKISPGAFKPLTKLAVLDIGFNNIDILPEERLYGLKKLKTLNLTSNRILNFQFSVRTLNKLRP</sequence>
<evidence type="ECO:0000313" key="3">
    <source>
        <dbReference type="EMBL" id="GIY80351.1"/>
    </source>
</evidence>
<keyword evidence="1" id="KW-0433">Leucine-rich repeat</keyword>
<dbReference type="SMART" id="SM00369">
    <property type="entry name" value="LRR_TYP"/>
    <property type="match status" value="10"/>
</dbReference>
<proteinExistence type="predicted"/>